<evidence type="ECO:0000313" key="1">
    <source>
        <dbReference type="EMBL" id="MBD2737762.1"/>
    </source>
</evidence>
<dbReference type="RefSeq" id="WP_190958334.1">
    <property type="nucleotide sequence ID" value="NZ_JACJTU010000037.1"/>
</dbReference>
<dbReference type="EMBL" id="JACJTU010000037">
    <property type="protein sequence ID" value="MBD2737762.1"/>
    <property type="molecule type" value="Genomic_DNA"/>
</dbReference>
<proteinExistence type="predicted"/>
<sequence length="345" mass="40040">MLQTLFSTPLVSIQLTPMRIPEAVPDRESTWLAPDGIATESIAQKSLLVHPGEPSEIVVQVKNLAQRNLRLILKVEGNFPSEWCQVVTEDSKIAPGAQMDAVLYFSIPANYFEDQQAINPENKDRLVLNFHSRVYVYIDPGTEKEQIQEEEFNLYIRPHSRYINFLPIIYREVDFIGRFIKIFEETVEPMVESFNVMWANLDSLTAPHALLPFLAHWVAWPLDPVWDIAQQRRLIRRAIELYRWRGTRKGLRLYLHLYTGLPLDDHIPQETNKHISITEPFSRGFVLDSAKLGEDAVLGGGQPYHFNVRLRSDRLKNIDEILVRQIIEQEKPAFSTYDLFIENFQ</sequence>
<evidence type="ECO:0000313" key="2">
    <source>
        <dbReference type="Proteomes" id="UP000637383"/>
    </source>
</evidence>
<keyword evidence="2" id="KW-1185">Reference proteome</keyword>
<organism evidence="1 2">
    <name type="scientific">Nostoc paludosum FACHB-159</name>
    <dbReference type="NCBI Taxonomy" id="2692908"/>
    <lineage>
        <taxon>Bacteria</taxon>
        <taxon>Bacillati</taxon>
        <taxon>Cyanobacteriota</taxon>
        <taxon>Cyanophyceae</taxon>
        <taxon>Nostocales</taxon>
        <taxon>Nostocaceae</taxon>
        <taxon>Nostoc</taxon>
    </lineage>
</organism>
<dbReference type="Proteomes" id="UP000637383">
    <property type="component" value="Unassembled WGS sequence"/>
</dbReference>
<dbReference type="Pfam" id="PF09684">
    <property type="entry name" value="Tail_P2_I"/>
    <property type="match status" value="1"/>
</dbReference>
<dbReference type="InterPro" id="IPR006521">
    <property type="entry name" value="Tail_protein_I"/>
</dbReference>
<gene>
    <name evidence="1" type="ORF">H6H03_28395</name>
</gene>
<name>A0ABR8KDY3_9NOSO</name>
<dbReference type="NCBIfam" id="TIGR02242">
    <property type="entry name" value="tail_TIGR02242"/>
    <property type="match status" value="1"/>
</dbReference>
<protein>
    <submittedName>
        <fullName evidence="1">Phage tail protein</fullName>
    </submittedName>
</protein>
<dbReference type="InterPro" id="IPR011748">
    <property type="entry name" value="Unchr_phage_tail-like"/>
</dbReference>
<comment type="caution">
    <text evidence="1">The sequence shown here is derived from an EMBL/GenBank/DDBJ whole genome shotgun (WGS) entry which is preliminary data.</text>
</comment>
<accession>A0ABR8KDY3</accession>
<reference evidence="1 2" key="1">
    <citation type="journal article" date="2020" name="ISME J.">
        <title>Comparative genomics reveals insights into cyanobacterial evolution and habitat adaptation.</title>
        <authorList>
            <person name="Chen M.Y."/>
            <person name="Teng W.K."/>
            <person name="Zhao L."/>
            <person name="Hu C.X."/>
            <person name="Zhou Y.K."/>
            <person name="Han B.P."/>
            <person name="Song L.R."/>
            <person name="Shu W.S."/>
        </authorList>
    </citation>
    <scope>NUCLEOTIDE SEQUENCE [LARGE SCALE GENOMIC DNA]</scope>
    <source>
        <strain evidence="1 2">FACHB-159</strain>
    </source>
</reference>